<protein>
    <recommendedName>
        <fullName evidence="4">Cys-tRNA(Pro)/Cys-tRNA(Cys) deacylase</fullName>
        <ecNumber evidence="4">4.2.-.-</ecNumber>
    </recommendedName>
</protein>
<evidence type="ECO:0000256" key="2">
    <source>
        <dbReference type="ARBA" id="ARBA00022917"/>
    </source>
</evidence>
<sequence length="166" mass="17258">MAKHSAGTPATVALTKAKVAHTLHPYEHDAGNTHFGDEAVAATGQMPERVFKTLLVSCQGSKERLGVAVVPVSTQLDLKAVASALGAKKAAMADPAEAEKVTGYVVGGISPLGQKKKLPTVVDASAMVYPSIFVSGGRRGLQVELSPDDLVFLTRAQVADIGRRAL</sequence>
<dbReference type="PIRSF" id="PIRSF006181">
    <property type="entry name" value="EbsC_YbaK"/>
    <property type="match status" value="1"/>
</dbReference>
<dbReference type="SUPFAM" id="SSF55826">
    <property type="entry name" value="YbaK/ProRS associated domain"/>
    <property type="match status" value="1"/>
</dbReference>
<evidence type="ECO:0000313" key="6">
    <source>
        <dbReference type="EMBL" id="MFC6397661.1"/>
    </source>
</evidence>
<dbReference type="EMBL" id="JBHSUA010000021">
    <property type="protein sequence ID" value="MFC6397661.1"/>
    <property type="molecule type" value="Genomic_DNA"/>
</dbReference>
<dbReference type="EC" id="4.2.-.-" evidence="4"/>
<evidence type="ECO:0000259" key="5">
    <source>
        <dbReference type="Pfam" id="PF04073"/>
    </source>
</evidence>
<organism evidence="6 7">
    <name type="scientific">Luteococcus sanguinis</name>
    <dbReference type="NCBI Taxonomy" id="174038"/>
    <lineage>
        <taxon>Bacteria</taxon>
        <taxon>Bacillati</taxon>
        <taxon>Actinomycetota</taxon>
        <taxon>Actinomycetes</taxon>
        <taxon>Propionibacteriales</taxon>
        <taxon>Propionibacteriaceae</taxon>
        <taxon>Luteococcus</taxon>
    </lineage>
</organism>
<comment type="similarity">
    <text evidence="1 4">Belongs to the prolyl-tRNA editing family. YbaK/EbsC subfamily.</text>
</comment>
<keyword evidence="3 4" id="KW-0456">Lyase</keyword>
<proteinExistence type="inferred from homology"/>
<gene>
    <name evidence="6" type="primary">ybaK</name>
    <name evidence="6" type="ORF">ACFP57_11805</name>
</gene>
<dbReference type="NCBIfam" id="TIGR00011">
    <property type="entry name" value="YbaK_EbsC"/>
    <property type="match status" value="1"/>
</dbReference>
<evidence type="ECO:0000256" key="3">
    <source>
        <dbReference type="ARBA" id="ARBA00023239"/>
    </source>
</evidence>
<dbReference type="InterPro" id="IPR036754">
    <property type="entry name" value="YbaK/aa-tRNA-synt-asso_dom_sf"/>
</dbReference>
<dbReference type="InterPro" id="IPR004369">
    <property type="entry name" value="Prolyl-tRNA_editing_YbaK/EbsC"/>
</dbReference>
<keyword evidence="2 4" id="KW-0648">Protein biosynthesis</keyword>
<dbReference type="PANTHER" id="PTHR30411">
    <property type="entry name" value="CYTOPLASMIC PROTEIN"/>
    <property type="match status" value="1"/>
</dbReference>
<dbReference type="PANTHER" id="PTHR30411:SF0">
    <property type="entry name" value="CYS-TRNA(PRO)_CYS-TRNA(CYS) DEACYLASE YBAK"/>
    <property type="match status" value="1"/>
</dbReference>
<evidence type="ECO:0000256" key="4">
    <source>
        <dbReference type="PIRNR" id="PIRNR006181"/>
    </source>
</evidence>
<dbReference type="RefSeq" id="WP_343886174.1">
    <property type="nucleotide sequence ID" value="NZ_BAAAKI010000013.1"/>
</dbReference>
<dbReference type="InterPro" id="IPR007214">
    <property type="entry name" value="YbaK/aa-tRNA-synth-assoc-dom"/>
</dbReference>
<accession>A0ABW1X718</accession>
<comment type="caution">
    <text evidence="6">The sequence shown here is derived from an EMBL/GenBank/DDBJ whole genome shotgun (WGS) entry which is preliminary data.</text>
</comment>
<name>A0ABW1X718_9ACTN</name>
<dbReference type="Proteomes" id="UP001596266">
    <property type="component" value="Unassembled WGS sequence"/>
</dbReference>
<dbReference type="CDD" id="cd00002">
    <property type="entry name" value="YbaK_deacylase"/>
    <property type="match status" value="1"/>
</dbReference>
<evidence type="ECO:0000256" key="1">
    <source>
        <dbReference type="ARBA" id="ARBA00009798"/>
    </source>
</evidence>
<dbReference type="Pfam" id="PF04073">
    <property type="entry name" value="tRNA_edit"/>
    <property type="match status" value="1"/>
</dbReference>
<dbReference type="Gene3D" id="3.90.960.10">
    <property type="entry name" value="YbaK/aminoacyl-tRNA synthetase-associated domain"/>
    <property type="match status" value="1"/>
</dbReference>
<evidence type="ECO:0000313" key="7">
    <source>
        <dbReference type="Proteomes" id="UP001596266"/>
    </source>
</evidence>
<feature type="domain" description="YbaK/aminoacyl-tRNA synthetase-associated" evidence="5">
    <location>
        <begin position="38"/>
        <end position="151"/>
    </location>
</feature>
<keyword evidence="7" id="KW-1185">Reference proteome</keyword>
<reference evidence="7" key="1">
    <citation type="journal article" date="2019" name="Int. J. Syst. Evol. Microbiol.">
        <title>The Global Catalogue of Microorganisms (GCM) 10K type strain sequencing project: providing services to taxonomists for standard genome sequencing and annotation.</title>
        <authorList>
            <consortium name="The Broad Institute Genomics Platform"/>
            <consortium name="The Broad Institute Genome Sequencing Center for Infectious Disease"/>
            <person name="Wu L."/>
            <person name="Ma J."/>
        </authorList>
    </citation>
    <scope>NUCLEOTIDE SEQUENCE [LARGE SCALE GENOMIC DNA]</scope>
    <source>
        <strain evidence="7">CGMCC 1.15277</strain>
    </source>
</reference>